<evidence type="ECO:0000256" key="8">
    <source>
        <dbReference type="ARBA" id="ARBA00023136"/>
    </source>
</evidence>
<keyword evidence="7 11" id="KW-1133">Transmembrane helix</keyword>
<dbReference type="Pfam" id="PF04193">
    <property type="entry name" value="PQ-loop"/>
    <property type="match status" value="2"/>
</dbReference>
<comment type="similarity">
    <text evidence="2">Belongs to the cystinosin family.</text>
</comment>
<comment type="catalytic activity">
    <reaction evidence="10">
        <text>L-cystine(out) + H(+)(out) = L-cystine(in) + H(+)(in)</text>
        <dbReference type="Rhea" id="RHEA:66172"/>
        <dbReference type="ChEBI" id="CHEBI:15378"/>
        <dbReference type="ChEBI" id="CHEBI:35491"/>
    </reaction>
    <physiologicalReaction direction="left-to-right" evidence="10">
        <dbReference type="Rhea" id="RHEA:66173"/>
    </physiologicalReaction>
</comment>
<evidence type="ECO:0000256" key="1">
    <source>
        <dbReference type="ARBA" id="ARBA00004155"/>
    </source>
</evidence>
<dbReference type="InterPro" id="IPR006603">
    <property type="entry name" value="PQ-loop_rpt"/>
</dbReference>
<gene>
    <name evidence="12" type="ORF">HO173_001871</name>
</gene>
<evidence type="ECO:0000256" key="11">
    <source>
        <dbReference type="SAM" id="Phobius"/>
    </source>
</evidence>
<feature type="transmembrane region" description="Helical" evidence="11">
    <location>
        <begin position="142"/>
        <end position="164"/>
    </location>
</feature>
<dbReference type="GO" id="GO:0015293">
    <property type="term" value="F:symporter activity"/>
    <property type="evidence" value="ECO:0007669"/>
    <property type="project" value="UniProtKB-KW"/>
</dbReference>
<feature type="transmembrane region" description="Helical" evidence="11">
    <location>
        <begin position="67"/>
        <end position="89"/>
    </location>
</feature>
<keyword evidence="4 11" id="KW-0812">Transmembrane</keyword>
<evidence type="ECO:0000256" key="9">
    <source>
        <dbReference type="ARBA" id="ARBA00023228"/>
    </source>
</evidence>
<dbReference type="OrthoDB" id="75720at2759"/>
<dbReference type="GO" id="GO:0005774">
    <property type="term" value="C:vacuolar membrane"/>
    <property type="evidence" value="ECO:0007669"/>
    <property type="project" value="TreeGrafter"/>
</dbReference>
<dbReference type="GO" id="GO:0000324">
    <property type="term" value="C:fungal-type vacuole"/>
    <property type="evidence" value="ECO:0007669"/>
    <property type="project" value="TreeGrafter"/>
</dbReference>
<feature type="transmembrane region" description="Helical" evidence="11">
    <location>
        <begin position="254"/>
        <end position="273"/>
    </location>
</feature>
<dbReference type="EMBL" id="JACCJC010000004">
    <property type="protein sequence ID" value="KAF6240260.1"/>
    <property type="molecule type" value="Genomic_DNA"/>
</dbReference>
<feature type="transmembrane region" description="Helical" evidence="11">
    <location>
        <begin position="109"/>
        <end position="130"/>
    </location>
</feature>
<feature type="transmembrane region" description="Helical" evidence="11">
    <location>
        <begin position="176"/>
        <end position="198"/>
    </location>
</feature>
<sequence length="297" mass="33152">MPTSYWPEPGKLEALSSSSPSSVQFLRAISRLLGWIYTLSWSASFYPQPLLNIRRHSTYGTTPAFPTLNVLGFFCYTTSTVCFYYSPLIQSQYRTRNNGEENTVRANDVAFAVHALALCILTLSQFWHSLWGFERRKVRPGMGVWGIVVGCIVGIGWVIGMVMGKGLDSGRDPKSWAWIDVVYAFGYVKLVVTVLKYIPQARANYQRKSTVGWSINQILLDVIGGVLSIAQLVIDSSLQSDWSGLTGNPVKLGLGNVSIIFDIVFMVQHYILYKGNEVEEDGMDWERRGLIANEAAA</sequence>
<name>A0A8H6G4K9_9LECA</name>
<keyword evidence="8 11" id="KW-0472">Membrane</keyword>
<feature type="transmembrane region" description="Helical" evidence="11">
    <location>
        <begin position="25"/>
        <end position="46"/>
    </location>
</feature>
<comment type="subcellular location">
    <subcellularLocation>
        <location evidence="1">Lysosome membrane</location>
        <topology evidence="1">Multi-pass membrane protein</topology>
    </subcellularLocation>
</comment>
<evidence type="ECO:0000256" key="7">
    <source>
        <dbReference type="ARBA" id="ARBA00022989"/>
    </source>
</evidence>
<dbReference type="GeneID" id="59283545"/>
<evidence type="ECO:0000256" key="10">
    <source>
        <dbReference type="ARBA" id="ARBA00048473"/>
    </source>
</evidence>
<dbReference type="PANTHER" id="PTHR13131:SF5">
    <property type="entry name" value="CYSTINOSIN"/>
    <property type="match status" value="1"/>
</dbReference>
<evidence type="ECO:0000313" key="12">
    <source>
        <dbReference type="EMBL" id="KAF6240260.1"/>
    </source>
</evidence>
<protein>
    <recommendedName>
        <fullName evidence="14">Cystinosin</fullName>
    </recommendedName>
</protein>
<dbReference type="RefSeq" id="XP_037169529.1">
    <property type="nucleotide sequence ID" value="XM_037303807.1"/>
</dbReference>
<evidence type="ECO:0000256" key="4">
    <source>
        <dbReference type="ARBA" id="ARBA00022692"/>
    </source>
</evidence>
<proteinExistence type="inferred from homology"/>
<evidence type="ECO:0000256" key="3">
    <source>
        <dbReference type="ARBA" id="ARBA00022448"/>
    </source>
</evidence>
<keyword evidence="3" id="KW-0813">Transport</keyword>
<dbReference type="GO" id="GO:0015184">
    <property type="term" value="F:L-cystine transmembrane transporter activity"/>
    <property type="evidence" value="ECO:0007669"/>
    <property type="project" value="TreeGrafter"/>
</dbReference>
<evidence type="ECO:0000256" key="5">
    <source>
        <dbReference type="ARBA" id="ARBA00022737"/>
    </source>
</evidence>
<reference evidence="12 13" key="1">
    <citation type="journal article" date="2020" name="Genomics">
        <title>Complete, high-quality genomes from long-read metagenomic sequencing of two wolf lichen thalli reveals enigmatic genome architecture.</title>
        <authorList>
            <person name="McKenzie S.K."/>
            <person name="Walston R.F."/>
            <person name="Allen J.L."/>
        </authorList>
    </citation>
    <scope>NUCLEOTIDE SEQUENCE [LARGE SCALE GENOMIC DNA]</scope>
    <source>
        <strain evidence="12">WasteWater2</strain>
    </source>
</reference>
<dbReference type="FunFam" id="1.20.1280.290:FF:000016">
    <property type="entry name" value="Cystinosin homolog"/>
    <property type="match status" value="1"/>
</dbReference>
<organism evidence="12 13">
    <name type="scientific">Letharia columbiana</name>
    <dbReference type="NCBI Taxonomy" id="112416"/>
    <lineage>
        <taxon>Eukaryota</taxon>
        <taxon>Fungi</taxon>
        <taxon>Dikarya</taxon>
        <taxon>Ascomycota</taxon>
        <taxon>Pezizomycotina</taxon>
        <taxon>Lecanoromycetes</taxon>
        <taxon>OSLEUM clade</taxon>
        <taxon>Lecanoromycetidae</taxon>
        <taxon>Lecanorales</taxon>
        <taxon>Lecanorineae</taxon>
        <taxon>Parmeliaceae</taxon>
        <taxon>Letharia</taxon>
    </lineage>
</organism>
<dbReference type="Proteomes" id="UP000578531">
    <property type="component" value="Unassembled WGS sequence"/>
</dbReference>
<keyword evidence="9" id="KW-0458">Lysosome</keyword>
<keyword evidence="13" id="KW-1185">Reference proteome</keyword>
<dbReference type="AlphaFoldDB" id="A0A8H6G4K9"/>
<dbReference type="PANTHER" id="PTHR13131">
    <property type="entry name" value="CYSTINOSIN"/>
    <property type="match status" value="1"/>
</dbReference>
<evidence type="ECO:0000256" key="6">
    <source>
        <dbReference type="ARBA" id="ARBA00022847"/>
    </source>
</evidence>
<evidence type="ECO:0000313" key="13">
    <source>
        <dbReference type="Proteomes" id="UP000578531"/>
    </source>
</evidence>
<dbReference type="SMART" id="SM00679">
    <property type="entry name" value="CTNS"/>
    <property type="match status" value="2"/>
</dbReference>
<dbReference type="Gene3D" id="1.20.1280.290">
    <property type="match status" value="2"/>
</dbReference>
<comment type="caution">
    <text evidence="12">The sequence shown here is derived from an EMBL/GenBank/DDBJ whole genome shotgun (WGS) entry which is preliminary data.</text>
</comment>
<evidence type="ECO:0008006" key="14">
    <source>
        <dbReference type="Google" id="ProtNLM"/>
    </source>
</evidence>
<evidence type="ECO:0000256" key="2">
    <source>
        <dbReference type="ARBA" id="ARBA00006855"/>
    </source>
</evidence>
<keyword evidence="5" id="KW-0677">Repeat</keyword>
<dbReference type="InterPro" id="IPR005282">
    <property type="entry name" value="LC_transporter"/>
</dbReference>
<feature type="transmembrane region" description="Helical" evidence="11">
    <location>
        <begin position="210"/>
        <end position="234"/>
    </location>
</feature>
<accession>A0A8H6G4K9</accession>
<keyword evidence="6" id="KW-0769">Symport</keyword>